<dbReference type="SUPFAM" id="SSF54523">
    <property type="entry name" value="Pili subunits"/>
    <property type="match status" value="1"/>
</dbReference>
<dbReference type="InterPro" id="IPR045584">
    <property type="entry name" value="Pilin-like"/>
</dbReference>
<keyword evidence="1" id="KW-0812">Transmembrane</keyword>
<protein>
    <submittedName>
        <fullName evidence="2">Prepilin-type N-terminal cleavage/methylation domain-containing protein</fullName>
    </submittedName>
</protein>
<dbReference type="AlphaFoldDB" id="A0A6A7N9N2"/>
<dbReference type="NCBIfam" id="TIGR02532">
    <property type="entry name" value="IV_pilin_GFxxxE"/>
    <property type="match status" value="1"/>
</dbReference>
<sequence>MKAPQRAQGFTLVEAVIVMVITGILAGMVAVFLKTPVQNYVDTAARGEMTDVADLALRRITRELRLALPNSILVSADRRTLQFQLTKTGGRYIDISDSPPPALLPLDFSPAASLQFDIAGAAPSGNQQILPNDWIAVFNIGTAPADVRTFGNVARVTAVNGTRITLASNPFAAQSPSMQSPTNRFQVVSGTVTYVCTPVAGGGGTLIRSFSNQIFGLNGLGAPQFGAPATLAGLVAGCGFDYVVLANTNTALVGVSLTLARSNGESISLVRQVHVDNTP</sequence>
<dbReference type="EMBL" id="WHUG01000015">
    <property type="protein sequence ID" value="MQA41789.1"/>
    <property type="molecule type" value="Genomic_DNA"/>
</dbReference>
<proteinExistence type="predicted"/>
<dbReference type="PROSITE" id="PS00409">
    <property type="entry name" value="PROKAR_NTER_METHYL"/>
    <property type="match status" value="1"/>
</dbReference>
<dbReference type="Pfam" id="PF07963">
    <property type="entry name" value="N_methyl"/>
    <property type="match status" value="1"/>
</dbReference>
<keyword evidence="1" id="KW-1133">Transmembrane helix</keyword>
<evidence type="ECO:0000313" key="3">
    <source>
        <dbReference type="Proteomes" id="UP000440498"/>
    </source>
</evidence>
<dbReference type="Proteomes" id="UP000440498">
    <property type="component" value="Unassembled WGS sequence"/>
</dbReference>
<name>A0A6A7N9N2_9BURK</name>
<gene>
    <name evidence="2" type="ORF">GEV02_26945</name>
</gene>
<evidence type="ECO:0000313" key="2">
    <source>
        <dbReference type="EMBL" id="MQA41789.1"/>
    </source>
</evidence>
<accession>A0A6A7N9N2</accession>
<dbReference type="InterPro" id="IPR012902">
    <property type="entry name" value="N_methyl_site"/>
</dbReference>
<evidence type="ECO:0000256" key="1">
    <source>
        <dbReference type="SAM" id="Phobius"/>
    </source>
</evidence>
<keyword evidence="1" id="KW-0472">Membrane</keyword>
<dbReference type="RefSeq" id="WP_152840981.1">
    <property type="nucleotide sequence ID" value="NZ_WHUG01000015.1"/>
</dbReference>
<reference evidence="2 3" key="1">
    <citation type="submission" date="2019-10" db="EMBL/GenBank/DDBJ databases">
        <title>Two novel species isolated from a subtropical stream in China.</title>
        <authorList>
            <person name="Lu H."/>
        </authorList>
    </citation>
    <scope>NUCLEOTIDE SEQUENCE [LARGE SCALE GENOMIC DNA]</scope>
    <source>
        <strain evidence="2 3">FT29W</strain>
    </source>
</reference>
<keyword evidence="3" id="KW-1185">Reference proteome</keyword>
<feature type="transmembrane region" description="Helical" evidence="1">
    <location>
        <begin position="12"/>
        <end position="33"/>
    </location>
</feature>
<organism evidence="2 3">
    <name type="scientific">Rugamonas aquatica</name>
    <dbReference type="NCBI Taxonomy" id="2743357"/>
    <lineage>
        <taxon>Bacteria</taxon>
        <taxon>Pseudomonadati</taxon>
        <taxon>Pseudomonadota</taxon>
        <taxon>Betaproteobacteria</taxon>
        <taxon>Burkholderiales</taxon>
        <taxon>Oxalobacteraceae</taxon>
        <taxon>Telluria group</taxon>
        <taxon>Rugamonas</taxon>
    </lineage>
</organism>
<comment type="caution">
    <text evidence="2">The sequence shown here is derived from an EMBL/GenBank/DDBJ whole genome shotgun (WGS) entry which is preliminary data.</text>
</comment>